<keyword evidence="5" id="KW-1185">Reference proteome</keyword>
<name>A0A9F7RBH6_ICTPU</name>
<dbReference type="InterPro" id="IPR003877">
    <property type="entry name" value="SPRY_dom"/>
</dbReference>
<dbReference type="InterPro" id="IPR006574">
    <property type="entry name" value="PRY"/>
</dbReference>
<dbReference type="Gene3D" id="1.10.287.1490">
    <property type="match status" value="2"/>
</dbReference>
<feature type="region of interest" description="Disordered" evidence="2">
    <location>
        <begin position="944"/>
        <end position="975"/>
    </location>
</feature>
<dbReference type="InterPro" id="IPR043136">
    <property type="entry name" value="B30.2/SPRY_sf"/>
</dbReference>
<feature type="chain" id="PRO_5039900888" evidence="3">
    <location>
        <begin position="22"/>
        <end position="1288"/>
    </location>
</feature>
<feature type="coiled-coil region" evidence="1">
    <location>
        <begin position="499"/>
        <end position="789"/>
    </location>
</feature>
<evidence type="ECO:0000313" key="5">
    <source>
        <dbReference type="Proteomes" id="UP000221080"/>
    </source>
</evidence>
<evidence type="ECO:0000256" key="2">
    <source>
        <dbReference type="SAM" id="MobiDB-lite"/>
    </source>
</evidence>
<dbReference type="PANTHER" id="PTHR24103">
    <property type="entry name" value="E3 UBIQUITIN-PROTEIN LIGASE TRIM"/>
    <property type="match status" value="1"/>
</dbReference>
<dbReference type="InterPro" id="IPR013320">
    <property type="entry name" value="ConA-like_dom_sf"/>
</dbReference>
<evidence type="ECO:0000256" key="3">
    <source>
        <dbReference type="SAM" id="SignalP"/>
    </source>
</evidence>
<dbReference type="InterPro" id="IPR003879">
    <property type="entry name" value="Butyrophylin_SPRY"/>
</dbReference>
<dbReference type="GeneID" id="108258426"/>
<sequence length="1288" mass="149107">MAWIQLLLFSCLSLTPLTTLSHTVPGDVPDDYERPFTSICDGIFTELSNCNQRLLEKTEYSFNIEKDLFVLKDQLRVIRVSCLNASQASSLQIAALQNQLDRFLKQLTNKTAGPAEVVLNILQEYVEVQKLELSLVTETDPRKIAEMEKQLKKARADLETLNGNLGKLECQTANIQNIVKPVIRLQDEIVELYRRQALLLNTHTQFTAVQRQLEKKKSLLSDLQEEKEEKGDDRTINEQIDAVEQELSELQGQLDNLTITLSQKPKLEKELQEKRTQLEAKLEQLKNDSQELISQILSLQLELRVRQVEVQGEITDVEKELSEKSERIAQLLGRNQFLEKKLADTQAECNDLQENFNELLNKVEDLTGKLPDLNLKQILDIVSLDIGINNLEDRIRSETSESKRTELEKELREKKEQLESKKKELQTSDDLNTRIILTILSKLEEMRKLQSQILDGDSLDQIKEKKEEVLGLLSELDDSNLAKTVLKNLVLLSDETHLKKLISNIKQKADKQIAELQEEVRKKEEELKRKTTELGKKDSDVATLTKEVRDLREELKNLTKQVRDVENASASRLGELEKQLKETRQELEEGNKALQEKDADLAKKVIKITELLEELRQTKEEANRRNQEAANRITDLEGKLKKQEEENKRLQGALTEATQCNDLKKSNDELKAEFQDTVSKLNDTLLHQVFTIQTLTQDVKLLEDKFNSSEGNLDELNQRLQEKKAELEEAKNKIKKHRGESLKFLKLLEELRKVNRKQEEHIQEYLAQIKRLEKDMEEMLAQLSATGNEKSKLAIQVIFLKEEVSQLTKGLAGLRKEHQEKTAGLEEEIEEKNKEIAYLKRSGCENQISDLQRELRAKQKKMEQLKRENAAQIGELEKHLAEKNRKLEESREELKERDSQNAGLIERLADLSEQLNTVAEDNEQDKQTTQKRISELEEQLKKKEQELSELNSNNSDLEEQLEQKEKELSNLKNNNTDVIDENERLRDDVTRLNERVKELQNLEEQLEQKEKELSNLKNNNTDVIDENERLRDDVTRLNERVKELQKSEEQLKQREKDLSDLNKNTNVTDENERLRDLVTRLNERVKELQKQPVTAKPPNDITVFSLEFDPQTAHRRFHISTDGRTASGAENARDVRDNPERYDTAIAALTKTGFTSGRCYWEVQVKDRSCFVVGVAAETAPRKGEIKYKPNNGYWTILRKKDGRHQAQTERPITLRFSDNLSIIGVLTDFTKGEVAFYNAQTRALIYNFRENNLTEKLYPYVGTCTDENPHESAIELLQTRPPLWLKE</sequence>
<dbReference type="InterPro" id="IPR050143">
    <property type="entry name" value="TRIM/RBCC"/>
</dbReference>
<dbReference type="SMART" id="SM00449">
    <property type="entry name" value="SPRY"/>
    <property type="match status" value="1"/>
</dbReference>
<keyword evidence="3" id="KW-0732">Signal</keyword>
<dbReference type="SUPFAM" id="SSF90257">
    <property type="entry name" value="Myosin rod fragments"/>
    <property type="match status" value="1"/>
</dbReference>
<dbReference type="PRINTS" id="PR01407">
    <property type="entry name" value="BUTYPHLNCDUF"/>
</dbReference>
<feature type="domain" description="B30.2/SPRY" evidence="4">
    <location>
        <begin position="1086"/>
        <end position="1282"/>
    </location>
</feature>
<feature type="coiled-coil region" evidence="1">
    <location>
        <begin position="144"/>
        <end position="171"/>
    </location>
</feature>
<dbReference type="KEGG" id="ipu:108258426"/>
<dbReference type="Gene3D" id="2.60.120.920">
    <property type="match status" value="1"/>
</dbReference>
<keyword evidence="1" id="KW-0175">Coiled coil</keyword>
<feature type="compositionally biased region" description="Basic and acidic residues" evidence="2">
    <location>
        <begin position="1045"/>
        <end position="1060"/>
    </location>
</feature>
<dbReference type="OrthoDB" id="8950241at2759"/>
<gene>
    <name evidence="6" type="primary">si:ch211-14a17.10</name>
</gene>
<accession>A0A9F7RBH6</accession>
<dbReference type="RefSeq" id="XP_053532317.1">
    <property type="nucleotide sequence ID" value="XM_053676342.1"/>
</dbReference>
<dbReference type="PROSITE" id="PS50188">
    <property type="entry name" value="B302_SPRY"/>
    <property type="match status" value="1"/>
</dbReference>
<dbReference type="InterPro" id="IPR001870">
    <property type="entry name" value="B30.2/SPRY"/>
</dbReference>
<reference evidence="6" key="2">
    <citation type="submission" date="2025-08" db="UniProtKB">
        <authorList>
            <consortium name="RefSeq"/>
        </authorList>
    </citation>
    <scope>IDENTIFICATION</scope>
    <source>
        <tissue evidence="6">Blood</tissue>
    </source>
</reference>
<feature type="signal peptide" evidence="3">
    <location>
        <begin position="1"/>
        <end position="21"/>
    </location>
</feature>
<protein>
    <submittedName>
        <fullName evidence="6">Leucine-rich repeat-containing protein DDB_G0290503 isoform X1</fullName>
    </submittedName>
</protein>
<dbReference type="Pfam" id="PF00622">
    <property type="entry name" value="SPRY"/>
    <property type="match status" value="1"/>
</dbReference>
<organism evidence="5 6">
    <name type="scientific">Ictalurus punctatus</name>
    <name type="common">Channel catfish</name>
    <name type="synonym">Silurus punctatus</name>
    <dbReference type="NCBI Taxonomy" id="7998"/>
    <lineage>
        <taxon>Eukaryota</taxon>
        <taxon>Metazoa</taxon>
        <taxon>Chordata</taxon>
        <taxon>Craniata</taxon>
        <taxon>Vertebrata</taxon>
        <taxon>Euteleostomi</taxon>
        <taxon>Actinopterygii</taxon>
        <taxon>Neopterygii</taxon>
        <taxon>Teleostei</taxon>
        <taxon>Ostariophysi</taxon>
        <taxon>Siluriformes</taxon>
        <taxon>Ictaluridae</taxon>
        <taxon>Ictalurus</taxon>
    </lineage>
</organism>
<feature type="region of interest" description="Disordered" evidence="2">
    <location>
        <begin position="1045"/>
        <end position="1064"/>
    </location>
</feature>
<evidence type="ECO:0000259" key="4">
    <source>
        <dbReference type="PROSITE" id="PS50188"/>
    </source>
</evidence>
<evidence type="ECO:0000256" key="1">
    <source>
        <dbReference type="SAM" id="Coils"/>
    </source>
</evidence>
<proteinExistence type="predicted"/>
<dbReference type="SMART" id="SM00589">
    <property type="entry name" value="PRY"/>
    <property type="match status" value="1"/>
</dbReference>
<reference evidence="5" key="1">
    <citation type="journal article" date="2016" name="Nat. Commun.">
        <title>The channel catfish genome sequence provides insights into the evolution of scale formation in teleosts.</title>
        <authorList>
            <person name="Liu Z."/>
            <person name="Liu S."/>
            <person name="Yao J."/>
            <person name="Bao L."/>
            <person name="Zhang J."/>
            <person name="Li Y."/>
            <person name="Jiang C."/>
            <person name="Sun L."/>
            <person name="Wang R."/>
            <person name="Zhang Y."/>
            <person name="Zhou T."/>
            <person name="Zeng Q."/>
            <person name="Fu Q."/>
            <person name="Gao S."/>
            <person name="Li N."/>
            <person name="Koren S."/>
            <person name="Jiang Y."/>
            <person name="Zimin A."/>
            <person name="Xu P."/>
            <person name="Phillippy A.M."/>
            <person name="Geng X."/>
            <person name="Song L."/>
            <person name="Sun F."/>
            <person name="Li C."/>
            <person name="Wang X."/>
            <person name="Chen A."/>
            <person name="Jin Y."/>
            <person name="Yuan Z."/>
            <person name="Yang Y."/>
            <person name="Tan S."/>
            <person name="Peatman E."/>
            <person name="Lu J."/>
            <person name="Qin Z."/>
            <person name="Dunham R."/>
            <person name="Li Z."/>
            <person name="Sonstegard T."/>
            <person name="Feng J."/>
            <person name="Danzmann R.G."/>
            <person name="Schroeder S."/>
            <person name="Scheffler B."/>
            <person name="Duke M.V."/>
            <person name="Ballard L."/>
            <person name="Kucuktas H."/>
            <person name="Kaltenboeck L."/>
            <person name="Liu H."/>
            <person name="Armbruster J."/>
            <person name="Xie Y."/>
            <person name="Kirby M.L."/>
            <person name="Tian Y."/>
            <person name="Flanagan M.E."/>
            <person name="Mu W."/>
            <person name="Waldbieser G.C."/>
        </authorList>
    </citation>
    <scope>NUCLEOTIDE SEQUENCE [LARGE SCALE GENOMIC DNA]</scope>
    <source>
        <strain evidence="5">SDA103</strain>
    </source>
</reference>
<evidence type="ECO:0000313" key="6">
    <source>
        <dbReference type="RefSeq" id="XP_053532317.1"/>
    </source>
</evidence>
<dbReference type="SUPFAM" id="SSF49899">
    <property type="entry name" value="Concanavalin A-like lectins/glucanases"/>
    <property type="match status" value="1"/>
</dbReference>
<dbReference type="Proteomes" id="UP000221080">
    <property type="component" value="Chromosome 26"/>
</dbReference>
<dbReference type="Pfam" id="PF13765">
    <property type="entry name" value="PRY"/>
    <property type="match status" value="1"/>
</dbReference>
<feature type="coiled-coil region" evidence="1">
    <location>
        <begin position="206"/>
        <end position="431"/>
    </location>
</feature>